<dbReference type="SMART" id="SM00558">
    <property type="entry name" value="JmjC"/>
    <property type="match status" value="1"/>
</dbReference>
<dbReference type="Gene3D" id="2.60.120.10">
    <property type="entry name" value="Jelly Rolls"/>
    <property type="match status" value="1"/>
</dbReference>
<dbReference type="PROSITE" id="PS51184">
    <property type="entry name" value="JMJC"/>
    <property type="match status" value="1"/>
</dbReference>
<gene>
    <name evidence="2" type="ORF">NTJ_00549</name>
</gene>
<evidence type="ECO:0000259" key="1">
    <source>
        <dbReference type="PROSITE" id="PS51184"/>
    </source>
</evidence>
<dbReference type="PANTHER" id="PTHR12461">
    <property type="entry name" value="HYPOXIA-INDUCIBLE FACTOR 1 ALPHA INHIBITOR-RELATED"/>
    <property type="match status" value="1"/>
</dbReference>
<dbReference type="EMBL" id="AP028909">
    <property type="protein sequence ID" value="BES87743.1"/>
    <property type="molecule type" value="Genomic_DNA"/>
</dbReference>
<accession>A0ABN7A735</accession>
<dbReference type="InterPro" id="IPR041667">
    <property type="entry name" value="Cupin_8"/>
</dbReference>
<evidence type="ECO:0000313" key="3">
    <source>
        <dbReference type="Proteomes" id="UP001307889"/>
    </source>
</evidence>
<dbReference type="InterPro" id="IPR003347">
    <property type="entry name" value="JmjC_dom"/>
</dbReference>
<name>A0ABN7A735_9HEMI</name>
<proteinExistence type="predicted"/>
<reference evidence="2 3" key="1">
    <citation type="submission" date="2023-09" db="EMBL/GenBank/DDBJ databases">
        <title>Nesidiocoris tenuis whole genome shotgun sequence.</title>
        <authorList>
            <person name="Shibata T."/>
            <person name="Shimoda M."/>
            <person name="Kobayashi T."/>
            <person name="Uehara T."/>
        </authorList>
    </citation>
    <scope>NUCLEOTIDE SEQUENCE [LARGE SCALE GENOMIC DNA]</scope>
    <source>
        <strain evidence="2 3">Japan</strain>
    </source>
</reference>
<dbReference type="PANTHER" id="PTHR12461:SF105">
    <property type="entry name" value="HYPOXIA-INDUCIBLE FACTOR 1-ALPHA INHIBITOR"/>
    <property type="match status" value="1"/>
</dbReference>
<dbReference type="Proteomes" id="UP001307889">
    <property type="component" value="Chromosome 1"/>
</dbReference>
<dbReference type="InterPro" id="IPR014710">
    <property type="entry name" value="RmlC-like_jellyroll"/>
</dbReference>
<protein>
    <submittedName>
        <fullName evidence="2">Hypoxia-inducible factor 1 alpha</fullName>
    </submittedName>
</protein>
<feature type="domain" description="JmjC" evidence="1">
    <location>
        <begin position="143"/>
        <end position="298"/>
    </location>
</feature>
<dbReference type="Pfam" id="PF13621">
    <property type="entry name" value="Cupin_8"/>
    <property type="match status" value="1"/>
</dbReference>
<dbReference type="Gene3D" id="1.10.287.1010">
    <property type="entry name" value="Clavaminate synthase-like"/>
    <property type="match status" value="1"/>
</dbReference>
<evidence type="ECO:0000313" key="2">
    <source>
        <dbReference type="EMBL" id="BES87743.1"/>
    </source>
</evidence>
<dbReference type="SUPFAM" id="SSF51197">
    <property type="entry name" value="Clavaminate synthase-like"/>
    <property type="match status" value="1"/>
</dbReference>
<keyword evidence="3" id="KW-1185">Reference proteome</keyword>
<dbReference type="InterPro" id="IPR027452">
    <property type="entry name" value="FIH-1_dom_II"/>
</dbReference>
<sequence length="341" mass="39446">MEESDDERRTWDENQIRKYDIKMKSVPKHSFVDPIVMEIMLEGRPVIITDSKMVEPAAKWNLKYLARHMGNTNCNVIVSKDHNFKYYDDKCVQKAVRAKFVPPHKKVTMKIGEFVDKIKEMSPGGERLYLQQALTHSVGTEIVKDFLQFKWDYIKGIQKEMGWGSLTSNLLLIGMEGNVTPCHYDEQENLFAQVKGYKRILLFPPEQFECLYPHPVWHPHDRQSQVDFDDPDLTKFPKFANAMAQEAIVGPGDVLFIPNYWFHHVESLQNGGYTVSVNFWYKSKSTGAVAYPLNATQKMAIMRNVEKMLVDALRDPDEVGPLLRNLTLGRYHDFSLPPESQ</sequence>
<organism evidence="2 3">
    <name type="scientific">Nesidiocoris tenuis</name>
    <dbReference type="NCBI Taxonomy" id="355587"/>
    <lineage>
        <taxon>Eukaryota</taxon>
        <taxon>Metazoa</taxon>
        <taxon>Ecdysozoa</taxon>
        <taxon>Arthropoda</taxon>
        <taxon>Hexapoda</taxon>
        <taxon>Insecta</taxon>
        <taxon>Pterygota</taxon>
        <taxon>Neoptera</taxon>
        <taxon>Paraneoptera</taxon>
        <taxon>Hemiptera</taxon>
        <taxon>Heteroptera</taxon>
        <taxon>Panheteroptera</taxon>
        <taxon>Cimicomorpha</taxon>
        <taxon>Miridae</taxon>
        <taxon>Dicyphina</taxon>
        <taxon>Nesidiocoris</taxon>
    </lineage>
</organism>